<evidence type="ECO:0000313" key="3">
    <source>
        <dbReference type="Proteomes" id="UP001387215"/>
    </source>
</evidence>
<dbReference type="EMBL" id="JBANDL010000002">
    <property type="protein sequence ID" value="MEI2456017.1"/>
    <property type="molecule type" value="Genomic_DNA"/>
</dbReference>
<comment type="caution">
    <text evidence="2">The sequence shown here is derived from an EMBL/GenBank/DDBJ whole genome shotgun (WGS) entry which is preliminary data.</text>
</comment>
<protein>
    <submittedName>
        <fullName evidence="2">BpX6 domain-containing protein</fullName>
    </submittedName>
</protein>
<evidence type="ECO:0000259" key="1">
    <source>
        <dbReference type="Pfam" id="PF19922"/>
    </source>
</evidence>
<name>A0ABU8D4Y8_9GAMM</name>
<feature type="domain" description="MoxR-vWA-beta-propeller ternary system" evidence="1">
    <location>
        <begin position="15"/>
        <end position="183"/>
    </location>
</feature>
<accession>A0ABU8D4Y8</accession>
<sequence>MTEPGTVANAPSRARHPVWRGRQRVDALWFDAAWLAPAQRERRILQAWTPGCRAWRFAEGDLLRFDPPRPLRCERAPGLPLCRIGAHALYSGPLSEAERAALPPADLHLSLGGALRSFELSQGETLDPSTAIELDDYVLYPTYDCSDAVAEGRRERLAVKPLRDVFGHRVPAPSVQRAAFLERLARGREDGTGLWQRVAGPSERVAAWLLRRSAAAGRPATASGAGGVPARQTPPPPSAWRQWLERLAVASRASSLLGARQGAYLRRLMQQFDRGDLLEALRHALPIDGHEPGVGRGFGLPGRRADFGLHGGTSYGVNIDIGDMARELLRKRYRAAFQRLDRDGRIDEAAFVLAELLNVRQEALDYLVRHQRSVQAAELALGWDMPADTVIRLLMLAGDRERAVLVARRDGAFASAVAMLESEHPEHALALRREWGQALVEQGRWLAAVDAVWPDPGSREQAARWLLAAENAGAELSAAALVQRAVLLPDTLAHYAARIEALADPGAPAPPRAALGQALAAHKGHNRALALLATRVLPALAADRAVGANDLEARQLQRLLKLSRDPWLQADLPALQTPPLVRQRLWERAEPVRLRLDPAAGLQRPLDVAALGGGRYLVALGEAGVAVVDRQGQSLRRYPVPASHLVIGDSGEVALAVIRRDAIARVSRLDLVRHRIDDLGAMRLQFFADRYDGIAWSVVADERIAVLDAARPGLDALWSVGDLGGPVAAAQYFARDEVYLVREREYASAWHYRAAPRRALVSRNPIAAPGEGESVYLHPQGAAWAVFADAQAEGGLLLAYESAGRRHSAVLAAPSGQAQPFWHTLRTLGAGLLAWLQDERRARAYALNLSGQTVAEIDWPEPGLGVAVREQAGHLLLFDAHGRVLDIDTETSIAHSFALR</sequence>
<proteinExistence type="predicted"/>
<organism evidence="2 3">
    <name type="scientific">Lysobacter firmicutimachus</name>
    <dbReference type="NCBI Taxonomy" id="1792846"/>
    <lineage>
        <taxon>Bacteria</taxon>
        <taxon>Pseudomonadati</taxon>
        <taxon>Pseudomonadota</taxon>
        <taxon>Gammaproteobacteria</taxon>
        <taxon>Lysobacterales</taxon>
        <taxon>Lysobacteraceae</taxon>
        <taxon>Lysobacter</taxon>
    </lineage>
</organism>
<reference evidence="2 3" key="1">
    <citation type="submission" date="2024-02" db="EMBL/GenBank/DDBJ databases">
        <title>Lysobacter Genome Sequencing and Mining.</title>
        <authorList>
            <person name="Bierman J."/>
            <person name="Walker M.C."/>
        </authorList>
    </citation>
    <scope>NUCLEOTIDE SEQUENCE [LARGE SCALE GENOMIC DNA]</scope>
    <source>
        <strain evidence="2 3">PB6250</strain>
    </source>
</reference>
<dbReference type="Pfam" id="PF19922">
    <property type="entry name" value="bpX6"/>
    <property type="match status" value="1"/>
</dbReference>
<keyword evidence="3" id="KW-1185">Reference proteome</keyword>
<gene>
    <name evidence="2" type="ORF">V2J18_15220</name>
</gene>
<evidence type="ECO:0000313" key="2">
    <source>
        <dbReference type="EMBL" id="MEI2456017.1"/>
    </source>
</evidence>
<dbReference type="RefSeq" id="WP_336132182.1">
    <property type="nucleotide sequence ID" value="NZ_JBANDL010000002.1"/>
</dbReference>
<dbReference type="Proteomes" id="UP001387215">
    <property type="component" value="Unassembled WGS sequence"/>
</dbReference>
<dbReference type="InterPro" id="IPR045547">
    <property type="entry name" value="bpX6"/>
</dbReference>